<feature type="transmembrane region" description="Helical" evidence="1">
    <location>
        <begin position="161"/>
        <end position="183"/>
    </location>
</feature>
<dbReference type="GO" id="GO:0015421">
    <property type="term" value="F:ABC-type oligopeptide transporter activity"/>
    <property type="evidence" value="ECO:0007669"/>
    <property type="project" value="TreeGrafter"/>
</dbReference>
<dbReference type="PANTHER" id="PTHR43394:SF1">
    <property type="entry name" value="ATP-BINDING CASSETTE SUB-FAMILY B MEMBER 10, MITOCHONDRIAL"/>
    <property type="match status" value="1"/>
</dbReference>
<dbReference type="Proteomes" id="UP000789396">
    <property type="component" value="Unassembled WGS sequence"/>
</dbReference>
<dbReference type="InterPro" id="IPR027417">
    <property type="entry name" value="P-loop_NTPase"/>
</dbReference>
<feature type="domain" description="ABC transporter" evidence="2">
    <location>
        <begin position="296"/>
        <end position="355"/>
    </location>
</feature>
<dbReference type="PANTHER" id="PTHR43394">
    <property type="entry name" value="ATP-DEPENDENT PERMEASE MDL1, MITOCHONDRIAL"/>
    <property type="match status" value="1"/>
</dbReference>
<gene>
    <name evidence="3" type="ORF">RFULGI_LOCUS15096</name>
</gene>
<evidence type="ECO:0000313" key="4">
    <source>
        <dbReference type="Proteomes" id="UP000789396"/>
    </source>
</evidence>
<dbReference type="EMBL" id="CAJVPZ010046839">
    <property type="protein sequence ID" value="CAG8771565.1"/>
    <property type="molecule type" value="Genomic_DNA"/>
</dbReference>
<feature type="transmembrane region" description="Helical" evidence="1">
    <location>
        <begin position="66"/>
        <end position="86"/>
    </location>
</feature>
<evidence type="ECO:0000313" key="3">
    <source>
        <dbReference type="EMBL" id="CAG8771565.1"/>
    </source>
</evidence>
<organism evidence="3 4">
    <name type="scientific">Racocetra fulgida</name>
    <dbReference type="NCBI Taxonomy" id="60492"/>
    <lineage>
        <taxon>Eukaryota</taxon>
        <taxon>Fungi</taxon>
        <taxon>Fungi incertae sedis</taxon>
        <taxon>Mucoromycota</taxon>
        <taxon>Glomeromycotina</taxon>
        <taxon>Glomeromycetes</taxon>
        <taxon>Diversisporales</taxon>
        <taxon>Gigasporaceae</taxon>
        <taxon>Racocetra</taxon>
    </lineage>
</organism>
<dbReference type="Gene3D" id="3.40.50.300">
    <property type="entry name" value="P-loop containing nucleotide triphosphate hydrolases"/>
    <property type="match status" value="2"/>
</dbReference>
<keyword evidence="1" id="KW-0472">Membrane</keyword>
<dbReference type="InterPro" id="IPR039421">
    <property type="entry name" value="Type_1_exporter"/>
</dbReference>
<keyword evidence="1" id="KW-0812">Transmembrane</keyword>
<evidence type="ECO:0000259" key="2">
    <source>
        <dbReference type="Pfam" id="PF00005"/>
    </source>
</evidence>
<dbReference type="GO" id="GO:0016887">
    <property type="term" value="F:ATP hydrolysis activity"/>
    <property type="evidence" value="ECO:0007669"/>
    <property type="project" value="InterPro"/>
</dbReference>
<dbReference type="AlphaFoldDB" id="A0A9N9J9Z1"/>
<protein>
    <submittedName>
        <fullName evidence="3">16102_t:CDS:1</fullName>
    </submittedName>
</protein>
<proteinExistence type="predicted"/>
<comment type="caution">
    <text evidence="3">The sequence shown here is derived from an EMBL/GenBank/DDBJ whole genome shotgun (WGS) entry which is preliminary data.</text>
</comment>
<evidence type="ECO:0000256" key="1">
    <source>
        <dbReference type="SAM" id="Phobius"/>
    </source>
</evidence>
<dbReference type="GO" id="GO:0005524">
    <property type="term" value="F:ATP binding"/>
    <property type="evidence" value="ECO:0007669"/>
    <property type="project" value="InterPro"/>
</dbReference>
<feature type="non-terminal residue" evidence="3">
    <location>
        <position position="1"/>
    </location>
</feature>
<feature type="non-terminal residue" evidence="3">
    <location>
        <position position="405"/>
    </location>
</feature>
<feature type="transmembrane region" description="Helical" evidence="1">
    <location>
        <begin position="26"/>
        <end position="46"/>
    </location>
</feature>
<keyword evidence="1" id="KW-1133">Transmembrane helix</keyword>
<name>A0A9N9J9Z1_9GLOM</name>
<dbReference type="InterPro" id="IPR003439">
    <property type="entry name" value="ABC_transporter-like_ATP-bd"/>
</dbReference>
<dbReference type="SUPFAM" id="SSF52540">
    <property type="entry name" value="P-loop containing nucleoside triphosphate hydrolases"/>
    <property type="match status" value="1"/>
</dbReference>
<reference evidence="3" key="1">
    <citation type="submission" date="2021-06" db="EMBL/GenBank/DDBJ databases">
        <authorList>
            <person name="Kallberg Y."/>
            <person name="Tangrot J."/>
            <person name="Rosling A."/>
        </authorList>
    </citation>
    <scope>NUCLEOTIDE SEQUENCE</scope>
    <source>
        <strain evidence="3">IN212</strain>
    </source>
</reference>
<sequence length="405" mass="46229">VQTNTAKKTQVSLFYLLKKFPLLSSIHYGFALFSAYGSTQLIFGYLGDALKKGGVKTLKNNASSFLLRLLVYGVTVYLHVAIGIWLEELYTSHLRKKLTRIFLSADFNQAQKEGFILSRFDGDTTTIGTQRQFANNLRKNYKFVLTKSVYATIPSYILVRFIPFLFLVIGSIGGQASGAVLYAKLASIFGDSYGGYESFSSSRKRLNETLASLEKYQTSVPSIDYLPANGNNIIFQQVHFTYPRTKKKILDNFSFNFQKGRKYLITGPNGIGKIVYLANHPYFFNTSLGNNIVYPETYQENLHREALEVTAQKLGIREFIDHLPYRQNLSAGQKQLVSLMRALIRDYEIYLFDEFLSNVNPNLKKHIQKVVFSELKNKTIIVISHEKEGWGYEGEIYEFTPQKLL</sequence>
<accession>A0A9N9J9Z1</accession>
<keyword evidence="4" id="KW-1185">Reference proteome</keyword>
<dbReference type="OrthoDB" id="2438848at2759"/>
<dbReference type="Pfam" id="PF00005">
    <property type="entry name" value="ABC_tran"/>
    <property type="match status" value="1"/>
</dbReference>